<dbReference type="AlphaFoldDB" id="A0A4Y4CRS8"/>
<keyword evidence="1" id="KW-0812">Transmembrane</keyword>
<name>A0A4Y4CRS8_ZOORA</name>
<feature type="transmembrane region" description="Helical" evidence="1">
    <location>
        <begin position="6"/>
        <end position="29"/>
    </location>
</feature>
<feature type="domain" description="Copper resistance protein D" evidence="2">
    <location>
        <begin position="48"/>
        <end position="146"/>
    </location>
</feature>
<dbReference type="Proteomes" id="UP000318422">
    <property type="component" value="Unassembled WGS sequence"/>
</dbReference>
<protein>
    <submittedName>
        <fullName evidence="3">Membrane protein</fullName>
    </submittedName>
</protein>
<keyword evidence="1" id="KW-0472">Membrane</keyword>
<evidence type="ECO:0000313" key="4">
    <source>
        <dbReference type="Proteomes" id="UP000318422"/>
    </source>
</evidence>
<evidence type="ECO:0000259" key="2">
    <source>
        <dbReference type="Pfam" id="PF05425"/>
    </source>
</evidence>
<dbReference type="Pfam" id="PF05425">
    <property type="entry name" value="CopD"/>
    <property type="match status" value="1"/>
</dbReference>
<reference evidence="3 4" key="1">
    <citation type="submission" date="2019-06" db="EMBL/GenBank/DDBJ databases">
        <title>Whole genome shotgun sequence of Zoogloea ramigera NBRC 15342.</title>
        <authorList>
            <person name="Hosoyama A."/>
            <person name="Uohara A."/>
            <person name="Ohji S."/>
            <person name="Ichikawa N."/>
        </authorList>
    </citation>
    <scope>NUCLEOTIDE SEQUENCE [LARGE SCALE GENOMIC DNA]</scope>
    <source>
        <strain evidence="3 4">NBRC 15342</strain>
    </source>
</reference>
<sequence>MTLHHLMLFVHLAGVIVWVGGMSFAHFCLRPASLALPPPQRLALWNGVLARFFPIVWLALAAIVGSGFAMLLAVGFAQAPLAWHAMAGVGLVMAAIFASIWFGPWKALQQAVALESWAQGAQALNQIRQRVTTNLLLGAFVVALASLGLAI</sequence>
<keyword evidence="1" id="KW-1133">Transmembrane helix</keyword>
<feature type="transmembrane region" description="Helical" evidence="1">
    <location>
        <begin position="131"/>
        <end position="150"/>
    </location>
</feature>
<feature type="transmembrane region" description="Helical" evidence="1">
    <location>
        <begin position="81"/>
        <end position="102"/>
    </location>
</feature>
<dbReference type="InterPro" id="IPR008457">
    <property type="entry name" value="Cu-R_CopD_dom"/>
</dbReference>
<keyword evidence="4" id="KW-1185">Reference proteome</keyword>
<dbReference type="GO" id="GO:0016020">
    <property type="term" value="C:membrane"/>
    <property type="evidence" value="ECO:0007669"/>
    <property type="project" value="InterPro"/>
</dbReference>
<dbReference type="EMBL" id="BJNV01000004">
    <property type="protein sequence ID" value="GEC94174.1"/>
    <property type="molecule type" value="Genomic_DNA"/>
</dbReference>
<organism evidence="3 4">
    <name type="scientific">Zoogloea ramigera</name>
    <dbReference type="NCBI Taxonomy" id="350"/>
    <lineage>
        <taxon>Bacteria</taxon>
        <taxon>Pseudomonadati</taxon>
        <taxon>Pseudomonadota</taxon>
        <taxon>Betaproteobacteria</taxon>
        <taxon>Rhodocyclales</taxon>
        <taxon>Zoogloeaceae</taxon>
        <taxon>Zoogloea</taxon>
    </lineage>
</organism>
<accession>A0A4Y4CRS8</accession>
<evidence type="ECO:0000313" key="3">
    <source>
        <dbReference type="EMBL" id="GEC94174.1"/>
    </source>
</evidence>
<dbReference type="RefSeq" id="WP_141348933.1">
    <property type="nucleotide sequence ID" value="NZ_BJNV01000004.1"/>
</dbReference>
<proteinExistence type="predicted"/>
<comment type="caution">
    <text evidence="3">The sequence shown here is derived from an EMBL/GenBank/DDBJ whole genome shotgun (WGS) entry which is preliminary data.</text>
</comment>
<gene>
    <name evidence="3" type="ORF">ZRA01_02470</name>
</gene>
<evidence type="ECO:0000256" key="1">
    <source>
        <dbReference type="SAM" id="Phobius"/>
    </source>
</evidence>
<feature type="transmembrane region" description="Helical" evidence="1">
    <location>
        <begin position="49"/>
        <end position="75"/>
    </location>
</feature>
<dbReference type="OrthoDB" id="8419862at2"/>